<organism evidence="2 3">
    <name type="scientific">Streptococcus acidominimus</name>
    <dbReference type="NCBI Taxonomy" id="1326"/>
    <lineage>
        <taxon>Bacteria</taxon>
        <taxon>Bacillati</taxon>
        <taxon>Bacillota</taxon>
        <taxon>Bacilli</taxon>
        <taxon>Lactobacillales</taxon>
        <taxon>Streptococcaceae</taxon>
        <taxon>Streptococcus</taxon>
    </lineage>
</organism>
<name>A0A239WH76_STRAI</name>
<accession>A0A239WH76</accession>
<dbReference type="SUPFAM" id="SSF53597">
    <property type="entry name" value="Dihydrofolate reductase-like"/>
    <property type="match status" value="1"/>
</dbReference>
<dbReference type="AlphaFoldDB" id="A0A239WH76"/>
<evidence type="ECO:0000259" key="1">
    <source>
        <dbReference type="Pfam" id="PF01872"/>
    </source>
</evidence>
<dbReference type="Proteomes" id="UP000215144">
    <property type="component" value="Chromosome 1"/>
</dbReference>
<dbReference type="KEGG" id="saco:SAME_00238"/>
<proteinExistence type="predicted"/>
<dbReference type="InterPro" id="IPR024072">
    <property type="entry name" value="DHFR-like_dom_sf"/>
</dbReference>
<reference evidence="2 3" key="1">
    <citation type="submission" date="2017-06" db="EMBL/GenBank/DDBJ databases">
        <authorList>
            <consortium name="Pathogen Informatics"/>
        </authorList>
    </citation>
    <scope>NUCLEOTIDE SEQUENCE [LARGE SCALE GENOMIC DNA]</scope>
    <source>
        <strain evidence="2 3">NCTC11291</strain>
    </source>
</reference>
<dbReference type="InterPro" id="IPR002734">
    <property type="entry name" value="RibDG_C"/>
</dbReference>
<protein>
    <submittedName>
        <fullName evidence="2">Riboflavin biosynthesis protein RibD C-terminal domain protein</fullName>
    </submittedName>
</protein>
<dbReference type="EMBL" id="LT906454">
    <property type="protein sequence ID" value="SNV33456.1"/>
    <property type="molecule type" value="Genomic_DNA"/>
</dbReference>
<dbReference type="Pfam" id="PF01872">
    <property type="entry name" value="RibD_C"/>
    <property type="match status" value="1"/>
</dbReference>
<dbReference type="GO" id="GO:0009231">
    <property type="term" value="P:riboflavin biosynthetic process"/>
    <property type="evidence" value="ECO:0007669"/>
    <property type="project" value="InterPro"/>
</dbReference>
<gene>
    <name evidence="2" type="primary">yyaP_1</name>
    <name evidence="2" type="ORF">SAMEA4504048_00238</name>
</gene>
<evidence type="ECO:0000313" key="2">
    <source>
        <dbReference type="EMBL" id="SNV33456.1"/>
    </source>
</evidence>
<dbReference type="Gene3D" id="3.40.430.10">
    <property type="entry name" value="Dihydrofolate Reductase, subunit A"/>
    <property type="match status" value="1"/>
</dbReference>
<dbReference type="GO" id="GO:0008703">
    <property type="term" value="F:5-amino-6-(5-phosphoribosylamino)uracil reductase activity"/>
    <property type="evidence" value="ECO:0007669"/>
    <property type="project" value="InterPro"/>
</dbReference>
<sequence length="85" mass="9341">MITENLIEEVEALKAQKGQDIVVLGSPRLARFLLKEKLVDELKLSVSPVTLGKGLHLFRNIQSNLILGQSITMSHGVLGLTYKVS</sequence>
<evidence type="ECO:0000313" key="3">
    <source>
        <dbReference type="Proteomes" id="UP000215144"/>
    </source>
</evidence>
<feature type="domain" description="Bacterial bifunctional deaminase-reductase C-terminal" evidence="1">
    <location>
        <begin position="7"/>
        <end position="63"/>
    </location>
</feature>